<dbReference type="Pfam" id="PF14559">
    <property type="entry name" value="TPR_19"/>
    <property type="match status" value="1"/>
</dbReference>
<dbReference type="SUPFAM" id="SSF48452">
    <property type="entry name" value="TPR-like"/>
    <property type="match status" value="4"/>
</dbReference>
<dbReference type="Proteomes" id="UP000051717">
    <property type="component" value="Unassembled WGS sequence"/>
</dbReference>
<dbReference type="InterPro" id="IPR019734">
    <property type="entry name" value="TPR_rpt"/>
</dbReference>
<feature type="repeat" description="TPR" evidence="3">
    <location>
        <begin position="41"/>
        <end position="74"/>
    </location>
</feature>
<organism evidence="4 5">
    <name type="scientific">candidate division TA06 bacterium SM23_40</name>
    <dbReference type="NCBI Taxonomy" id="1703774"/>
    <lineage>
        <taxon>Bacteria</taxon>
        <taxon>Bacteria division TA06</taxon>
    </lineage>
</organism>
<evidence type="ECO:0008006" key="6">
    <source>
        <dbReference type="Google" id="ProtNLM"/>
    </source>
</evidence>
<feature type="repeat" description="TPR" evidence="3">
    <location>
        <begin position="931"/>
        <end position="964"/>
    </location>
</feature>
<accession>A0A0S8GAK2</accession>
<protein>
    <recommendedName>
        <fullName evidence="6">Tetratricopeptide repeat protein</fullName>
    </recommendedName>
</protein>
<comment type="caution">
    <text evidence="4">The sequence shown here is derived from an EMBL/GenBank/DDBJ whole genome shotgun (WGS) entry which is preliminary data.</text>
</comment>
<dbReference type="InterPro" id="IPR051012">
    <property type="entry name" value="CellSynth/LPSAsmb/PSIAsmb"/>
</dbReference>
<feature type="repeat" description="TPR" evidence="3">
    <location>
        <begin position="305"/>
        <end position="338"/>
    </location>
</feature>
<dbReference type="SMART" id="SM00028">
    <property type="entry name" value="TPR"/>
    <property type="match status" value="15"/>
</dbReference>
<feature type="repeat" description="TPR" evidence="3">
    <location>
        <begin position="879"/>
        <end position="912"/>
    </location>
</feature>
<feature type="repeat" description="TPR" evidence="3">
    <location>
        <begin position="583"/>
        <end position="616"/>
    </location>
</feature>
<proteinExistence type="predicted"/>
<dbReference type="EMBL" id="LJUI01000029">
    <property type="protein sequence ID" value="KPK69744.1"/>
    <property type="molecule type" value="Genomic_DNA"/>
</dbReference>
<evidence type="ECO:0000313" key="4">
    <source>
        <dbReference type="EMBL" id="KPK69744.1"/>
    </source>
</evidence>
<dbReference type="PANTHER" id="PTHR45586:SF1">
    <property type="entry name" value="LIPOPOLYSACCHARIDE ASSEMBLY PROTEIN B"/>
    <property type="match status" value="1"/>
</dbReference>
<dbReference type="PROSITE" id="PS50005">
    <property type="entry name" value="TPR"/>
    <property type="match status" value="6"/>
</dbReference>
<reference evidence="4 5" key="1">
    <citation type="journal article" date="2015" name="Microbiome">
        <title>Genomic resolution of linkages in carbon, nitrogen, and sulfur cycling among widespread estuary sediment bacteria.</title>
        <authorList>
            <person name="Baker B.J."/>
            <person name="Lazar C.S."/>
            <person name="Teske A.P."/>
            <person name="Dick G.J."/>
        </authorList>
    </citation>
    <scope>NUCLEOTIDE SEQUENCE [LARGE SCALE GENOMIC DNA]</scope>
    <source>
        <strain evidence="4">SM23_40</strain>
    </source>
</reference>
<evidence type="ECO:0000313" key="5">
    <source>
        <dbReference type="Proteomes" id="UP000051717"/>
    </source>
</evidence>
<sequence>MAFPIFGGEGAIDRARKHRVEGKYDRAIRLLEKELKKGEHFALLAELGSVYFENGQRKEAASVFKRAAAADPHQLELLLGVVEDLHYRGEQPPETGEFLLETYIGRRDFENAHRTLRALDPQDMEPLESRYRQMHENISKYKGDREKRTKDLIVHYCLALLAVEKKDLETAFGLFRDVVEISPEEIQPVIVECHEIARANYGDHRPCLVLGDLYAQSGQASSAVREFRKAVEFDRAALEQATNALEAIGPASAESLKALLEFYVAGGRFQDATRLVAESLDAGTISTDDAIKSYREIVRLDASQVNVFLSLGDAYLSKGQIETALSEYSRVLEVAPGSKAEVLDRYRAVFERDPAHSLTLSYLVDALLDSGEFAEAAQYLKMAYEADRGMAQEIVPRLYRVLEARTDDVETLDLVGRIFSDKGEIERAIAVFEHQADCGEEGLERAKAGIERVYEQAGKEWQVKVCLAGILRRTGDWARAIELLAEAAEDAPKRVTSILPHIDLLARTEEKSLPRVIALYERVRDLGADEFLATLALGETYGMAGKYAEMMEELLRCHRIDPGQTEEVIGAYERVLARNPKAVDAQMGLAELLLEAGNVQEAAGHYEMVLASDPHRFDQVVARLQTILEADEKNIAIRKALVDAYRDRGLFDQVIQEAKRALDVVPEEESAYFHLRLGEGMAERGNLSQSGGPILGAVQLDRSLADEATGILRKVLEIDKHNIPAHYVLGKIYGVAGDVPHAVEEFMTIGKIAPDRRTRVVEELSTLIGVDPASADAHYARGVVLSSLDRAEEAVADLEQAMEIDEAYVDRVIARINSIIQDRGEEARLLLALGRAQIKKGYDGQAVPILSKALALDSGLHETVVRELHRIIERSPRNVDARFRLADCHVARGNFNQAVEILQETGEMDPRSRDRRISALEKILSAQESSVPCHHALVQAYVQDGEFQKAVRHSVRIVELDPDELGSVVERLAEMAEQSGKLPVVLDALTSMLIEKGDLETATARLAELAERDETAVEVVMDRLRRIIRLDATQTDASYALGDLLLARGEVESARDVLAPVLDAEQDRDLRARIHLGLSHSLYRLGSLEEARKEAQQAAQEASDQNAVCREFERLHTRSVQLELERTMRRLEADPESEELRIVAARQLRGAGRLDEAEQLLMFRGRTGRLERMRACEVARCLMERHYYCGAAEVLMATDVGDGAEGREADETSREVFHQLALACEKMGDRLGTVAALGRLMEGGVPYRDAKRRLERAYTRLVADELEGRGKVLEGIIRGGRAPVPASHVTEQTVS</sequence>
<evidence type="ECO:0000256" key="2">
    <source>
        <dbReference type="ARBA" id="ARBA00022803"/>
    </source>
</evidence>
<feature type="repeat" description="TPR" evidence="3">
    <location>
        <begin position="775"/>
        <end position="808"/>
    </location>
</feature>
<evidence type="ECO:0000256" key="1">
    <source>
        <dbReference type="ARBA" id="ARBA00022737"/>
    </source>
</evidence>
<keyword evidence="2 3" id="KW-0802">TPR repeat</keyword>
<evidence type="ECO:0000256" key="3">
    <source>
        <dbReference type="PROSITE-ProRule" id="PRU00339"/>
    </source>
</evidence>
<gene>
    <name evidence="4" type="ORF">AMJ82_04950</name>
</gene>
<keyword evidence="1" id="KW-0677">Repeat</keyword>
<dbReference type="Pfam" id="PF13181">
    <property type="entry name" value="TPR_8"/>
    <property type="match status" value="3"/>
</dbReference>
<dbReference type="InterPro" id="IPR011990">
    <property type="entry name" value="TPR-like_helical_dom_sf"/>
</dbReference>
<dbReference type="PANTHER" id="PTHR45586">
    <property type="entry name" value="TPR REPEAT-CONTAINING PROTEIN PA4667"/>
    <property type="match status" value="1"/>
</dbReference>
<dbReference type="Gene3D" id="1.25.40.10">
    <property type="entry name" value="Tetratricopeptide repeat domain"/>
    <property type="match status" value="9"/>
</dbReference>
<dbReference type="PROSITE" id="PS50293">
    <property type="entry name" value="TPR_REGION"/>
    <property type="match status" value="1"/>
</dbReference>
<dbReference type="Pfam" id="PF13432">
    <property type="entry name" value="TPR_16"/>
    <property type="match status" value="4"/>
</dbReference>
<name>A0A0S8GAK2_UNCT6</name>